<organism evidence="1 2">
    <name type="scientific">Aurantiacibacter sediminis</name>
    <dbReference type="NCBI Taxonomy" id="2793064"/>
    <lineage>
        <taxon>Bacteria</taxon>
        <taxon>Pseudomonadati</taxon>
        <taxon>Pseudomonadota</taxon>
        <taxon>Alphaproteobacteria</taxon>
        <taxon>Sphingomonadales</taxon>
        <taxon>Erythrobacteraceae</taxon>
        <taxon>Aurantiacibacter</taxon>
    </lineage>
</organism>
<dbReference type="RefSeq" id="WP_197920944.1">
    <property type="nucleotide sequence ID" value="NZ_CAWPTA010000007.1"/>
</dbReference>
<gene>
    <name evidence="1" type="ORF">I5L03_06530</name>
</gene>
<comment type="caution">
    <text evidence="1">The sequence shown here is derived from an EMBL/GenBank/DDBJ whole genome shotgun (WGS) entry which is preliminary data.</text>
</comment>
<accession>A0ABS0N2Q1</accession>
<reference evidence="1 2" key="1">
    <citation type="submission" date="2020-11" db="EMBL/GenBank/DDBJ databases">
        <title>Erythrobacter sediminis sp. nov., a marine bacterium from a tidal flat of Garorim Bay.</title>
        <authorList>
            <person name="Kim D."/>
            <person name="Yoo Y."/>
            <person name="Kim J.-J."/>
        </authorList>
    </citation>
    <scope>NUCLEOTIDE SEQUENCE [LARGE SCALE GENOMIC DNA]</scope>
    <source>
        <strain evidence="1 2">JGD-13</strain>
    </source>
</reference>
<evidence type="ECO:0000313" key="1">
    <source>
        <dbReference type="EMBL" id="MBH5322239.1"/>
    </source>
</evidence>
<sequence length="81" mass="9464">MRYEYFLLGNSVPIRVVFNVEGRRIGAEVPSREARELVKDATYLSRLDHSSEVDQIDKDQFERHCERVWSKYGLERSGDSA</sequence>
<proteinExistence type="predicted"/>
<dbReference type="Proteomes" id="UP000602442">
    <property type="component" value="Unassembled WGS sequence"/>
</dbReference>
<dbReference type="EMBL" id="JAEANY010000002">
    <property type="protein sequence ID" value="MBH5322239.1"/>
    <property type="molecule type" value="Genomic_DNA"/>
</dbReference>
<protein>
    <submittedName>
        <fullName evidence="1">Uncharacterized protein</fullName>
    </submittedName>
</protein>
<evidence type="ECO:0000313" key="2">
    <source>
        <dbReference type="Proteomes" id="UP000602442"/>
    </source>
</evidence>
<name>A0ABS0N2Q1_9SPHN</name>
<keyword evidence="2" id="KW-1185">Reference proteome</keyword>